<feature type="chain" id="PRO_5042268183" evidence="1">
    <location>
        <begin position="34"/>
        <end position="348"/>
    </location>
</feature>
<accession>A0AAE3IMT7</accession>
<name>A0AAE3IMT7_9BACT</name>
<dbReference type="RefSeq" id="WP_263038442.1">
    <property type="nucleotide sequence ID" value="NZ_JAOTPL010000016.1"/>
</dbReference>
<keyword evidence="3" id="KW-1185">Reference proteome</keyword>
<gene>
    <name evidence="2" type="ORF">OD355_10555</name>
</gene>
<evidence type="ECO:0000313" key="3">
    <source>
        <dbReference type="Proteomes" id="UP001209317"/>
    </source>
</evidence>
<reference evidence="2" key="1">
    <citation type="submission" date="2022-10" db="EMBL/GenBank/DDBJ databases">
        <authorList>
            <person name="Kim H.S."/>
            <person name="Kim J.-S."/>
            <person name="Suh M.K."/>
            <person name="Eom M.K."/>
            <person name="Lee J.-S."/>
        </authorList>
    </citation>
    <scope>NUCLEOTIDE SEQUENCE</scope>
    <source>
        <strain evidence="2">LIP-5</strain>
    </source>
</reference>
<dbReference type="AlphaFoldDB" id="A0AAE3IMT7"/>
<dbReference type="EMBL" id="JAOTPL010000016">
    <property type="protein sequence ID" value="MCU7694957.1"/>
    <property type="molecule type" value="Genomic_DNA"/>
</dbReference>
<protein>
    <submittedName>
        <fullName evidence="2">Uncharacterized protein</fullName>
    </submittedName>
</protein>
<evidence type="ECO:0000313" key="2">
    <source>
        <dbReference type="EMBL" id="MCU7694957.1"/>
    </source>
</evidence>
<comment type="caution">
    <text evidence="2">The sequence shown here is derived from an EMBL/GenBank/DDBJ whole genome shotgun (WGS) entry which is preliminary data.</text>
</comment>
<dbReference type="Proteomes" id="UP001209317">
    <property type="component" value="Unassembled WGS sequence"/>
</dbReference>
<sequence>MKLSINHSYISISVKIKCLLLVAAVACTVPVSAQTEIDRINSDSAAMQFFRKHVIGTNTKSNFNDFKLIDGTEWINFYNFSEQQKNDLLGRYKYRKWAKLDLNGDKKDDLVISGYLSKKAGYSQHYRLFIFLADNYNNFPHIKYNSPVPTYFNVLETDGKNYLEIAKWTNDLYKKVEGVPLRVDTVMFHPEIQMLVDYKKLVDPATIARVVYTEQYFPKGNIQVTLVNQRERNSDMVITEDAQNGKKPAVHNAKIAKDMMGDFLDVVATLRRYEKSKDASIVMNDDTFTSMLEVHYADGSKQVFNDNTGESSYSLKAVYDWLRMSVSNVFEQMAQRQQSYYYYDPFDW</sequence>
<feature type="signal peptide" evidence="1">
    <location>
        <begin position="1"/>
        <end position="33"/>
    </location>
</feature>
<evidence type="ECO:0000256" key="1">
    <source>
        <dbReference type="SAM" id="SignalP"/>
    </source>
</evidence>
<proteinExistence type="predicted"/>
<organism evidence="2 3">
    <name type="scientific">Haoranjiania flava</name>
    <dbReference type="NCBI Taxonomy" id="1856322"/>
    <lineage>
        <taxon>Bacteria</taxon>
        <taxon>Pseudomonadati</taxon>
        <taxon>Bacteroidota</taxon>
        <taxon>Chitinophagia</taxon>
        <taxon>Chitinophagales</taxon>
        <taxon>Chitinophagaceae</taxon>
        <taxon>Haoranjiania</taxon>
    </lineage>
</organism>
<keyword evidence="1" id="KW-0732">Signal</keyword>